<evidence type="ECO:0000256" key="8">
    <source>
        <dbReference type="ARBA" id="ARBA00022857"/>
    </source>
</evidence>
<dbReference type="SUPFAM" id="SSF55021">
    <property type="entry name" value="ACT-like"/>
    <property type="match status" value="1"/>
</dbReference>
<feature type="domain" description="ACT" evidence="15">
    <location>
        <begin position="349"/>
        <end position="423"/>
    </location>
</feature>
<dbReference type="GO" id="GO:0050661">
    <property type="term" value="F:NADP binding"/>
    <property type="evidence" value="ECO:0007669"/>
    <property type="project" value="InterPro"/>
</dbReference>
<evidence type="ECO:0000256" key="3">
    <source>
        <dbReference type="ARBA" id="ARBA00006753"/>
    </source>
</evidence>
<dbReference type="PROSITE" id="PS51671">
    <property type="entry name" value="ACT"/>
    <property type="match status" value="1"/>
</dbReference>
<dbReference type="FunFam" id="3.30.360.10:FF:000005">
    <property type="entry name" value="Homoserine dehydrogenase"/>
    <property type="match status" value="1"/>
</dbReference>
<keyword evidence="10 13" id="KW-0486">Methionine biosynthesis</keyword>
<dbReference type="SUPFAM" id="SSF51735">
    <property type="entry name" value="NAD(P)-binding Rossmann-fold domains"/>
    <property type="match status" value="1"/>
</dbReference>
<evidence type="ECO:0000256" key="11">
    <source>
        <dbReference type="PIRSR" id="PIRSR000098-1"/>
    </source>
</evidence>
<reference evidence="16" key="2">
    <citation type="journal article" date="2021" name="PeerJ">
        <title>Extensive microbial diversity within the chicken gut microbiome revealed by metagenomics and culture.</title>
        <authorList>
            <person name="Gilroy R."/>
            <person name="Ravi A."/>
            <person name="Getino M."/>
            <person name="Pursley I."/>
            <person name="Horton D.L."/>
            <person name="Alikhan N.F."/>
            <person name="Baker D."/>
            <person name="Gharbi K."/>
            <person name="Hall N."/>
            <person name="Watson M."/>
            <person name="Adriaenssens E.M."/>
            <person name="Foster-Nyarko E."/>
            <person name="Jarju S."/>
            <person name="Secka A."/>
            <person name="Antonio M."/>
            <person name="Oren A."/>
            <person name="Chaudhuri R.R."/>
            <person name="La Ragione R."/>
            <person name="Hildebrand F."/>
            <person name="Pallen M.J."/>
        </authorList>
    </citation>
    <scope>NUCLEOTIDE SEQUENCE</scope>
    <source>
        <strain evidence="16">B3-4054</strain>
    </source>
</reference>
<dbReference type="InterPro" id="IPR045865">
    <property type="entry name" value="ACT-like_dom_sf"/>
</dbReference>
<evidence type="ECO:0000256" key="12">
    <source>
        <dbReference type="PIRSR" id="PIRSR000098-2"/>
    </source>
</evidence>
<dbReference type="Gene3D" id="3.30.360.10">
    <property type="entry name" value="Dihydrodipicolinate Reductase, domain 2"/>
    <property type="match status" value="1"/>
</dbReference>
<evidence type="ECO:0000259" key="15">
    <source>
        <dbReference type="PROSITE" id="PS51671"/>
    </source>
</evidence>
<dbReference type="Pfam" id="PF00742">
    <property type="entry name" value="Homoserine_dh"/>
    <property type="match status" value="1"/>
</dbReference>
<feature type="binding site" evidence="12">
    <location>
        <position position="105"/>
    </location>
    <ligand>
        <name>NADPH</name>
        <dbReference type="ChEBI" id="CHEBI:57783"/>
    </ligand>
</feature>
<dbReference type="Gene3D" id="3.40.50.720">
    <property type="entry name" value="NAD(P)-binding Rossmann-like Domain"/>
    <property type="match status" value="1"/>
</dbReference>
<dbReference type="InterPro" id="IPR016204">
    <property type="entry name" value="HDH"/>
</dbReference>
<accession>A0A9D9EMV0</accession>
<dbReference type="Pfam" id="PF01842">
    <property type="entry name" value="ACT"/>
    <property type="match status" value="1"/>
</dbReference>
<evidence type="ECO:0000256" key="7">
    <source>
        <dbReference type="ARBA" id="ARBA00022697"/>
    </source>
</evidence>
<dbReference type="AlphaFoldDB" id="A0A9D9EMV0"/>
<evidence type="ECO:0000256" key="14">
    <source>
        <dbReference type="RuleBase" id="RU004171"/>
    </source>
</evidence>
<dbReference type="GO" id="GO:0009086">
    <property type="term" value="P:methionine biosynthetic process"/>
    <property type="evidence" value="ECO:0007669"/>
    <property type="project" value="UniProtKB-KW"/>
</dbReference>
<dbReference type="PIRSF" id="PIRSF000098">
    <property type="entry name" value="Homoser_dehydrog"/>
    <property type="match status" value="1"/>
</dbReference>
<keyword evidence="9 13" id="KW-0560">Oxidoreductase</keyword>
<comment type="pathway">
    <text evidence="2 13">Amino-acid biosynthesis; L-methionine biosynthesis via de novo pathway; L-homoserine from L-aspartate: step 3/3.</text>
</comment>
<evidence type="ECO:0000256" key="1">
    <source>
        <dbReference type="ARBA" id="ARBA00005056"/>
    </source>
</evidence>
<dbReference type="SUPFAM" id="SSF55347">
    <property type="entry name" value="Glyceraldehyde-3-phosphate dehydrogenase-like, C-terminal domain"/>
    <property type="match status" value="1"/>
</dbReference>
<keyword evidence="8 12" id="KW-0521">NADP</keyword>
<evidence type="ECO:0000256" key="2">
    <source>
        <dbReference type="ARBA" id="ARBA00005062"/>
    </source>
</evidence>
<dbReference type="InterPro" id="IPR036291">
    <property type="entry name" value="NAD(P)-bd_dom_sf"/>
</dbReference>
<keyword evidence="7 13" id="KW-0791">Threonine biosynthesis</keyword>
<gene>
    <name evidence="16" type="ORF">IAA96_04855</name>
</gene>
<comment type="caution">
    <text evidence="16">The sequence shown here is derived from an EMBL/GenBank/DDBJ whole genome shotgun (WGS) entry which is preliminary data.</text>
</comment>
<dbReference type="InterPro" id="IPR001342">
    <property type="entry name" value="HDH_cat"/>
</dbReference>
<dbReference type="NCBIfam" id="NF004976">
    <property type="entry name" value="PRK06349.1"/>
    <property type="match status" value="1"/>
</dbReference>
<protein>
    <recommendedName>
        <fullName evidence="5 13">Homoserine dehydrogenase</fullName>
        <ecNumber evidence="4 13">1.1.1.3</ecNumber>
    </recommendedName>
</protein>
<dbReference type="PANTHER" id="PTHR43331:SF1">
    <property type="entry name" value="HOMOSERINE DEHYDROGENASE"/>
    <property type="match status" value="1"/>
</dbReference>
<evidence type="ECO:0000256" key="5">
    <source>
        <dbReference type="ARBA" id="ARBA00013376"/>
    </source>
</evidence>
<evidence type="ECO:0000256" key="4">
    <source>
        <dbReference type="ARBA" id="ARBA00013213"/>
    </source>
</evidence>
<sequence length="428" mass="45746">MDRMTVGVIGFGTVGAGVVKILLNNSKILEERAGMPVVLKKIADLDTTSDRGIRIPEGMLTADAEEILRDPEIRTVVEVIGGENPAKRFIEAALSAGKNVVTSNKEVIAKHGLHFAGLAEANGCSILYEAAVGGGIPILHAVRNSLSANKIEKVFGIVNGTTNYILTKMTGSGADFATALKEAQDLGYAEADPKNDVEGYDVAYKLAILAGLAFRCHVNYQDVFREGITKITPEDIAAAKRFNYSIKMAAIGMDRGGKLELRVHPVMIRNSHPLASVNDAFNAIYIRGDSVGDVMFYGQGAGEMPTASAVVGDIMNLAFRKAQGFAADSRYNLHPLAVMPIDECVTSFFIRYTVSDEPGVLATVSAVFAKHKVSIYSIQQGDADGGQAAITAITHPVEEKHMRDALAEMQTLACVKEICSVIRVGLGE</sequence>
<dbReference type="Proteomes" id="UP000823616">
    <property type="component" value="Unassembled WGS sequence"/>
</dbReference>
<dbReference type="EMBL" id="JADIMS010000081">
    <property type="protein sequence ID" value="MBO8450418.1"/>
    <property type="molecule type" value="Genomic_DNA"/>
</dbReference>
<dbReference type="GO" id="GO:0004412">
    <property type="term" value="F:homoserine dehydrogenase activity"/>
    <property type="evidence" value="ECO:0007669"/>
    <property type="project" value="UniProtKB-EC"/>
</dbReference>
<name>A0A9D9EMV0_9SPIR</name>
<reference evidence="16" key="1">
    <citation type="submission" date="2020-10" db="EMBL/GenBank/DDBJ databases">
        <authorList>
            <person name="Gilroy R."/>
        </authorList>
    </citation>
    <scope>NUCLEOTIDE SEQUENCE</scope>
    <source>
        <strain evidence="16">B3-4054</strain>
    </source>
</reference>
<keyword evidence="6 13" id="KW-0028">Amino-acid biosynthesis</keyword>
<comment type="pathway">
    <text evidence="1 13">Amino-acid biosynthesis; L-threonine biosynthesis; L-threonine from L-aspartate: step 3/5.</text>
</comment>
<comment type="catalytic activity">
    <reaction evidence="13">
        <text>L-homoserine + NADP(+) = L-aspartate 4-semialdehyde + NADPH + H(+)</text>
        <dbReference type="Rhea" id="RHEA:15761"/>
        <dbReference type="ChEBI" id="CHEBI:15378"/>
        <dbReference type="ChEBI" id="CHEBI:57476"/>
        <dbReference type="ChEBI" id="CHEBI:57783"/>
        <dbReference type="ChEBI" id="CHEBI:58349"/>
        <dbReference type="ChEBI" id="CHEBI:537519"/>
        <dbReference type="EC" id="1.1.1.3"/>
    </reaction>
</comment>
<dbReference type="InterPro" id="IPR019811">
    <property type="entry name" value="HDH_CS"/>
</dbReference>
<feature type="binding site" evidence="12">
    <location>
        <begin position="9"/>
        <end position="16"/>
    </location>
    <ligand>
        <name>NADP(+)</name>
        <dbReference type="ChEBI" id="CHEBI:58349"/>
    </ligand>
</feature>
<dbReference type="GO" id="GO:0009088">
    <property type="term" value="P:threonine biosynthetic process"/>
    <property type="evidence" value="ECO:0007669"/>
    <property type="project" value="UniProtKB-KW"/>
</dbReference>
<dbReference type="EC" id="1.1.1.3" evidence="4 13"/>
<evidence type="ECO:0000256" key="6">
    <source>
        <dbReference type="ARBA" id="ARBA00022605"/>
    </source>
</evidence>
<evidence type="ECO:0000313" key="16">
    <source>
        <dbReference type="EMBL" id="MBO8450418.1"/>
    </source>
</evidence>
<organism evidence="16 17">
    <name type="scientific">Candidatus Avitreponema avistercoris</name>
    <dbReference type="NCBI Taxonomy" id="2840705"/>
    <lineage>
        <taxon>Bacteria</taxon>
        <taxon>Pseudomonadati</taxon>
        <taxon>Spirochaetota</taxon>
        <taxon>Spirochaetia</taxon>
        <taxon>Spirochaetales</taxon>
        <taxon>Candidatus Avitreponema</taxon>
    </lineage>
</organism>
<comment type="similarity">
    <text evidence="3 14">Belongs to the homoserine dehydrogenase family.</text>
</comment>
<evidence type="ECO:0000256" key="10">
    <source>
        <dbReference type="ARBA" id="ARBA00023167"/>
    </source>
</evidence>
<dbReference type="CDD" id="cd04881">
    <property type="entry name" value="ACT_HSDH-Hom"/>
    <property type="match status" value="1"/>
</dbReference>
<evidence type="ECO:0000256" key="13">
    <source>
        <dbReference type="RuleBase" id="RU000579"/>
    </source>
</evidence>
<evidence type="ECO:0000256" key="9">
    <source>
        <dbReference type="ARBA" id="ARBA00023002"/>
    </source>
</evidence>
<feature type="binding site" evidence="12">
    <location>
        <position position="190"/>
    </location>
    <ligand>
        <name>L-homoserine</name>
        <dbReference type="ChEBI" id="CHEBI:57476"/>
    </ligand>
</feature>
<proteinExistence type="inferred from homology"/>
<dbReference type="PROSITE" id="PS01042">
    <property type="entry name" value="HOMOSER_DHGENASE"/>
    <property type="match status" value="1"/>
</dbReference>
<dbReference type="InterPro" id="IPR005106">
    <property type="entry name" value="Asp/hSer_DH_NAD-bd"/>
</dbReference>
<dbReference type="PANTHER" id="PTHR43331">
    <property type="entry name" value="HOMOSERINE DEHYDROGENASE"/>
    <property type="match status" value="1"/>
</dbReference>
<dbReference type="InterPro" id="IPR002912">
    <property type="entry name" value="ACT_dom"/>
</dbReference>
<dbReference type="Gene3D" id="3.30.70.260">
    <property type="match status" value="1"/>
</dbReference>
<feature type="active site" description="Proton donor" evidence="11">
    <location>
        <position position="205"/>
    </location>
</feature>
<evidence type="ECO:0000313" key="17">
    <source>
        <dbReference type="Proteomes" id="UP000823616"/>
    </source>
</evidence>
<dbReference type="Pfam" id="PF03447">
    <property type="entry name" value="NAD_binding_3"/>
    <property type="match status" value="1"/>
</dbReference>